<reference evidence="1 2" key="1">
    <citation type="journal article" date="2008" name="Int. J. Syst. Evol. Microbiol.">
        <title>Tessaracoccus flavescens sp. nov., isolated from marine sediment.</title>
        <authorList>
            <person name="Lee D.W."/>
            <person name="Lee S.D."/>
        </authorList>
    </citation>
    <scope>NUCLEOTIDE SEQUENCE [LARGE SCALE GENOMIC DNA]</scope>
    <source>
        <strain evidence="1 2">SST-39T</strain>
    </source>
</reference>
<evidence type="ECO:0000313" key="1">
    <source>
        <dbReference type="EMBL" id="AQP51336.1"/>
    </source>
</evidence>
<dbReference type="OrthoDB" id="3723918at2"/>
<proteinExistence type="predicted"/>
<dbReference type="KEGG" id="tfa:BW733_11340"/>
<evidence type="ECO:0000313" key="2">
    <source>
        <dbReference type="Proteomes" id="UP000188235"/>
    </source>
</evidence>
<dbReference type="AlphaFoldDB" id="A0A1Q2CYX4"/>
<dbReference type="Proteomes" id="UP000188235">
    <property type="component" value="Chromosome"/>
</dbReference>
<organism evidence="1 2">
    <name type="scientific">Tessaracoccus flavescens</name>
    <dbReference type="NCBI Taxonomy" id="399497"/>
    <lineage>
        <taxon>Bacteria</taxon>
        <taxon>Bacillati</taxon>
        <taxon>Actinomycetota</taxon>
        <taxon>Actinomycetes</taxon>
        <taxon>Propionibacteriales</taxon>
        <taxon>Propionibacteriaceae</taxon>
        <taxon>Tessaracoccus</taxon>
    </lineage>
</organism>
<gene>
    <name evidence="1" type="ORF">BW733_11340</name>
</gene>
<accession>A0A1Q2CYX4</accession>
<sequence>MNRLVIFAIDIDDVRDIFGADPALAERLRCVVAAHFSGPTPSKRSWFKPMLRRDPDTEVRTDRPLRGDVDALLSGGYIAPDRAQACWQVFTVWLEELSSAHQEVPYDPALFERIEWDLARSGLNSDYSLRRLADRQLGTPLRPLPDQVAGYAKSVHVAETAEALELAMQSTEMTAETRDFIEAILGVLGVSVANGLDVVVIGSVN</sequence>
<name>A0A1Q2CYX4_9ACTN</name>
<dbReference type="EMBL" id="CP019607">
    <property type="protein sequence ID" value="AQP51336.1"/>
    <property type="molecule type" value="Genomic_DNA"/>
</dbReference>
<dbReference type="RefSeq" id="WP_077350543.1">
    <property type="nucleotide sequence ID" value="NZ_CP019607.1"/>
</dbReference>
<keyword evidence="2" id="KW-1185">Reference proteome</keyword>
<protein>
    <submittedName>
        <fullName evidence="1">Uncharacterized protein</fullName>
    </submittedName>
</protein>